<dbReference type="Proteomes" id="UP001447188">
    <property type="component" value="Unassembled WGS sequence"/>
</dbReference>
<accession>A0ABR3G2S5</accession>
<evidence type="ECO:0000313" key="2">
    <source>
        <dbReference type="Proteomes" id="UP001447188"/>
    </source>
</evidence>
<proteinExistence type="predicted"/>
<comment type="caution">
    <text evidence="1">The sequence shown here is derived from an EMBL/GenBank/DDBJ whole genome shotgun (WGS) entry which is preliminary data.</text>
</comment>
<dbReference type="EMBL" id="JBBBZM010000906">
    <property type="protein sequence ID" value="KAL0630253.1"/>
    <property type="molecule type" value="Genomic_DNA"/>
</dbReference>
<gene>
    <name evidence="1" type="ORF">Q9L58_010900</name>
</gene>
<organism evidence="1 2">
    <name type="scientific">Discina gigas</name>
    <dbReference type="NCBI Taxonomy" id="1032678"/>
    <lineage>
        <taxon>Eukaryota</taxon>
        <taxon>Fungi</taxon>
        <taxon>Dikarya</taxon>
        <taxon>Ascomycota</taxon>
        <taxon>Pezizomycotina</taxon>
        <taxon>Pezizomycetes</taxon>
        <taxon>Pezizales</taxon>
        <taxon>Discinaceae</taxon>
        <taxon>Discina</taxon>
    </lineage>
</organism>
<keyword evidence="2" id="KW-1185">Reference proteome</keyword>
<evidence type="ECO:0008006" key="3">
    <source>
        <dbReference type="Google" id="ProtNLM"/>
    </source>
</evidence>
<feature type="non-terminal residue" evidence="1">
    <location>
        <position position="1"/>
    </location>
</feature>
<protein>
    <recommendedName>
        <fullName evidence="3">Adhesin domain-containing protein</fullName>
    </recommendedName>
</protein>
<evidence type="ECO:0000313" key="1">
    <source>
        <dbReference type="EMBL" id="KAL0630253.1"/>
    </source>
</evidence>
<sequence>PWFVADMKVKDISMVRHNIYTLLLDKIDGLSIADSTVFQASSSNLALSRINFLNISGATIFEAGSHNVVLDSITGFNIDAIISRAGWYVRPIFSQRLDNLVMINCVNGTVRLLSDMATGYAYRMDGCQDVKIDVQSKESQHGSGGRHEARIANSLNIAVDHAMSQYSTEGSSTGTILIENSTVAGRITASVGMGALEVDKITVECTGGAIKNIRVATAVAVPTGGSGQLSTLLVKVPAGKILRVKHFAFDYGQAFGTRVKNYFFANTSNTAGARQTTAVEPSRDIIDNSAGSTDIWENIVLYAYNTTGATLVVPIGAQLSVGMILV</sequence>
<reference evidence="1 2" key="1">
    <citation type="submission" date="2024-02" db="EMBL/GenBank/DDBJ databases">
        <title>Discinaceae phylogenomics.</title>
        <authorList>
            <person name="Dirks A.C."/>
            <person name="James T.Y."/>
        </authorList>
    </citation>
    <scope>NUCLEOTIDE SEQUENCE [LARGE SCALE GENOMIC DNA]</scope>
    <source>
        <strain evidence="1 2">ACD0624</strain>
    </source>
</reference>
<name>A0ABR3G2S5_9PEZI</name>